<name>A0A0A9DRX2_ARUDO</name>
<proteinExistence type="predicted"/>
<sequence length="83" mass="9587">MAGNWSILQANAGKKRLRGGIQRLRKVVADFYMLARSWVLHRRCRWMNMAAAFICWFFVCLVRFSSNSSGWKAESLLSLSARC</sequence>
<keyword evidence="1" id="KW-0812">Transmembrane</keyword>
<reference evidence="2" key="1">
    <citation type="submission" date="2014-09" db="EMBL/GenBank/DDBJ databases">
        <authorList>
            <person name="Magalhaes I.L.F."/>
            <person name="Oliveira U."/>
            <person name="Santos F.R."/>
            <person name="Vidigal T.H.D.A."/>
            <person name="Brescovit A.D."/>
            <person name="Santos A.J."/>
        </authorList>
    </citation>
    <scope>NUCLEOTIDE SEQUENCE</scope>
    <source>
        <tissue evidence="2">Shoot tissue taken approximately 20 cm above the soil surface</tissue>
    </source>
</reference>
<dbReference type="AlphaFoldDB" id="A0A0A9DRX2"/>
<reference evidence="2" key="2">
    <citation type="journal article" date="2015" name="Data Brief">
        <title>Shoot transcriptome of the giant reed, Arundo donax.</title>
        <authorList>
            <person name="Barrero R.A."/>
            <person name="Guerrero F.D."/>
            <person name="Moolhuijzen P."/>
            <person name="Goolsby J.A."/>
            <person name="Tidwell J."/>
            <person name="Bellgard S.E."/>
            <person name="Bellgard M.I."/>
        </authorList>
    </citation>
    <scope>NUCLEOTIDE SEQUENCE</scope>
    <source>
        <tissue evidence="2">Shoot tissue taken approximately 20 cm above the soil surface</tissue>
    </source>
</reference>
<protein>
    <submittedName>
        <fullName evidence="2">Uncharacterized protein</fullName>
    </submittedName>
</protein>
<keyword evidence="1" id="KW-1133">Transmembrane helix</keyword>
<evidence type="ECO:0000256" key="1">
    <source>
        <dbReference type="SAM" id="Phobius"/>
    </source>
</evidence>
<feature type="transmembrane region" description="Helical" evidence="1">
    <location>
        <begin position="46"/>
        <end position="66"/>
    </location>
</feature>
<evidence type="ECO:0000313" key="2">
    <source>
        <dbReference type="EMBL" id="JAD88415.1"/>
    </source>
</evidence>
<accession>A0A0A9DRX2</accession>
<keyword evidence="1" id="KW-0472">Membrane</keyword>
<organism evidence="2">
    <name type="scientific">Arundo donax</name>
    <name type="common">Giant reed</name>
    <name type="synonym">Donax arundinaceus</name>
    <dbReference type="NCBI Taxonomy" id="35708"/>
    <lineage>
        <taxon>Eukaryota</taxon>
        <taxon>Viridiplantae</taxon>
        <taxon>Streptophyta</taxon>
        <taxon>Embryophyta</taxon>
        <taxon>Tracheophyta</taxon>
        <taxon>Spermatophyta</taxon>
        <taxon>Magnoliopsida</taxon>
        <taxon>Liliopsida</taxon>
        <taxon>Poales</taxon>
        <taxon>Poaceae</taxon>
        <taxon>PACMAD clade</taxon>
        <taxon>Arundinoideae</taxon>
        <taxon>Arundineae</taxon>
        <taxon>Arundo</taxon>
    </lineage>
</organism>
<dbReference type="EMBL" id="GBRH01209480">
    <property type="protein sequence ID" value="JAD88415.1"/>
    <property type="molecule type" value="Transcribed_RNA"/>
</dbReference>